<dbReference type="SMART" id="SM00388">
    <property type="entry name" value="HisKA"/>
    <property type="match status" value="1"/>
</dbReference>
<keyword evidence="3 4" id="KW-0597">Phosphoprotein</keyword>
<evidence type="ECO:0000259" key="5">
    <source>
        <dbReference type="PROSITE" id="PS50109"/>
    </source>
</evidence>
<evidence type="ECO:0000256" key="4">
    <source>
        <dbReference type="PROSITE-ProRule" id="PRU00169"/>
    </source>
</evidence>
<dbReference type="Gene3D" id="3.40.50.2300">
    <property type="match status" value="1"/>
</dbReference>
<dbReference type="PROSITE" id="PS50109">
    <property type="entry name" value="HIS_KIN"/>
    <property type="match status" value="1"/>
</dbReference>
<gene>
    <name evidence="7" type="ORF">SAMN05216381_0678</name>
</gene>
<evidence type="ECO:0000259" key="6">
    <source>
        <dbReference type="PROSITE" id="PS50110"/>
    </source>
</evidence>
<accession>A0A1G7HJQ5</accession>
<sequence length="500" mass="53000">MRVLICSDEADLLLPLLASLDLTIDLCDSGAMPGALTPEVGAALIAEEAWARLGEQLRAELQQAAIPLIVLGAATQAQSCATFSTPGVIVLERPFTSRSLCSCLTASIKRPTDALGDGDIDLALLQSRKMTAIASLTGGIAHDFNNMLTGVIGALDIMKRRVAKGQLDGIERFIKAASVSADRASALTQRLLTFSHRQPMDARPVEVDPLLASLELLIRRTVSEGIALRSDYQHGNARVVVDTRQLESAILNLAINARDAMPDGGQISLQTSLVTLGQNSITALPAMLPGRYLLMAFSDTGVGMDRDALEKAFDPFYTTKSLGQSSGLGLSMVYGFARQSGGQVTIHSTPGTGTTVRLYLPVDEQFSTEQPLTDEAQPQAVAAHRVLLVEGDSAVRLLVSEVLAAMGCDAVNAADPLAAIDLLASTAPFDLLIADNDLPGMTGVQLFDIAYQHRPDLPVLLIAGKGDSLPTMAHPLKTIGKPFSMRELSESLADMLPPRG</sequence>
<dbReference type="InterPro" id="IPR011006">
    <property type="entry name" value="CheY-like_superfamily"/>
</dbReference>
<dbReference type="InterPro" id="IPR003661">
    <property type="entry name" value="HisK_dim/P_dom"/>
</dbReference>
<dbReference type="AlphaFoldDB" id="A0A1G7HJQ5"/>
<reference evidence="7 8" key="1">
    <citation type="submission" date="2016-10" db="EMBL/GenBank/DDBJ databases">
        <authorList>
            <person name="de Groot N.N."/>
        </authorList>
    </citation>
    <scope>NUCLEOTIDE SEQUENCE [LARGE SCALE GENOMIC DNA]</scope>
    <source>
        <strain evidence="7 8">LMG 25475</strain>
    </source>
</reference>
<dbReference type="InterPro" id="IPR003594">
    <property type="entry name" value="HATPase_dom"/>
</dbReference>
<dbReference type="Pfam" id="PF02518">
    <property type="entry name" value="HATPase_c"/>
    <property type="match status" value="1"/>
</dbReference>
<evidence type="ECO:0000256" key="2">
    <source>
        <dbReference type="ARBA" id="ARBA00012438"/>
    </source>
</evidence>
<dbReference type="OrthoDB" id="6973808at2"/>
<dbReference type="RefSeq" id="WP_092364597.1">
    <property type="nucleotide sequence ID" value="NZ_FNBM01000001.1"/>
</dbReference>
<dbReference type="Pfam" id="PF00072">
    <property type="entry name" value="Response_reg"/>
    <property type="match status" value="1"/>
</dbReference>
<dbReference type="InterPro" id="IPR004358">
    <property type="entry name" value="Sig_transdc_His_kin-like_C"/>
</dbReference>
<evidence type="ECO:0000256" key="3">
    <source>
        <dbReference type="ARBA" id="ARBA00022553"/>
    </source>
</evidence>
<dbReference type="Gene3D" id="1.10.287.130">
    <property type="match status" value="1"/>
</dbReference>
<dbReference type="GO" id="GO:0000155">
    <property type="term" value="F:phosphorelay sensor kinase activity"/>
    <property type="evidence" value="ECO:0007669"/>
    <property type="project" value="InterPro"/>
</dbReference>
<dbReference type="InterPro" id="IPR001789">
    <property type="entry name" value="Sig_transdc_resp-reg_receiver"/>
</dbReference>
<dbReference type="EC" id="2.7.13.3" evidence="2"/>
<evidence type="ECO:0000313" key="8">
    <source>
        <dbReference type="Proteomes" id="UP000243378"/>
    </source>
</evidence>
<feature type="modified residue" description="4-aspartylphosphate" evidence="4">
    <location>
        <position position="435"/>
    </location>
</feature>
<feature type="domain" description="Response regulatory" evidence="6">
    <location>
        <begin position="385"/>
        <end position="496"/>
    </location>
</feature>
<organism evidence="7 8">
    <name type="scientific">Phytopseudomonas seleniipraecipitans</name>
    <dbReference type="NCBI Taxonomy" id="640205"/>
    <lineage>
        <taxon>Bacteria</taxon>
        <taxon>Pseudomonadati</taxon>
        <taxon>Pseudomonadota</taxon>
        <taxon>Gammaproteobacteria</taxon>
        <taxon>Pseudomonadales</taxon>
        <taxon>Pseudomonadaceae</taxon>
        <taxon>Phytopseudomonas</taxon>
    </lineage>
</organism>
<dbReference type="SUPFAM" id="SSF52172">
    <property type="entry name" value="CheY-like"/>
    <property type="match status" value="1"/>
</dbReference>
<dbReference type="SMART" id="SM00387">
    <property type="entry name" value="HATPase_c"/>
    <property type="match status" value="1"/>
</dbReference>
<comment type="catalytic activity">
    <reaction evidence="1">
        <text>ATP + protein L-histidine = ADP + protein N-phospho-L-histidine.</text>
        <dbReference type="EC" id="2.7.13.3"/>
    </reaction>
</comment>
<dbReference type="EMBL" id="FNBM01000001">
    <property type="protein sequence ID" value="SDF00504.1"/>
    <property type="molecule type" value="Genomic_DNA"/>
</dbReference>
<dbReference type="Gene3D" id="3.30.565.10">
    <property type="entry name" value="Histidine kinase-like ATPase, C-terminal domain"/>
    <property type="match status" value="1"/>
</dbReference>
<dbReference type="InterPro" id="IPR036890">
    <property type="entry name" value="HATPase_C_sf"/>
</dbReference>
<dbReference type="Proteomes" id="UP000243378">
    <property type="component" value="Unassembled WGS sequence"/>
</dbReference>
<dbReference type="PROSITE" id="PS50110">
    <property type="entry name" value="RESPONSE_REGULATORY"/>
    <property type="match status" value="1"/>
</dbReference>
<keyword evidence="7" id="KW-0808">Transferase</keyword>
<dbReference type="InterPro" id="IPR005467">
    <property type="entry name" value="His_kinase_dom"/>
</dbReference>
<dbReference type="SUPFAM" id="SSF47384">
    <property type="entry name" value="Homodimeric domain of signal transducing histidine kinase"/>
    <property type="match status" value="1"/>
</dbReference>
<feature type="domain" description="Histidine kinase" evidence="5">
    <location>
        <begin position="139"/>
        <end position="364"/>
    </location>
</feature>
<dbReference type="PANTHER" id="PTHR43065:SF42">
    <property type="entry name" value="TWO-COMPONENT SENSOR PPRA"/>
    <property type="match status" value="1"/>
</dbReference>
<dbReference type="SMART" id="SM00448">
    <property type="entry name" value="REC"/>
    <property type="match status" value="1"/>
</dbReference>
<dbReference type="STRING" id="640205.SAMN05216381_0678"/>
<evidence type="ECO:0000256" key="1">
    <source>
        <dbReference type="ARBA" id="ARBA00000085"/>
    </source>
</evidence>
<keyword evidence="7" id="KW-0418">Kinase</keyword>
<proteinExistence type="predicted"/>
<dbReference type="PRINTS" id="PR00344">
    <property type="entry name" value="BCTRLSENSOR"/>
</dbReference>
<protein>
    <recommendedName>
        <fullName evidence="2">histidine kinase</fullName>
        <ecNumber evidence="2">2.7.13.3</ecNumber>
    </recommendedName>
</protein>
<dbReference type="PANTHER" id="PTHR43065">
    <property type="entry name" value="SENSOR HISTIDINE KINASE"/>
    <property type="match status" value="1"/>
</dbReference>
<dbReference type="InterPro" id="IPR036097">
    <property type="entry name" value="HisK_dim/P_sf"/>
</dbReference>
<dbReference type="SUPFAM" id="SSF55874">
    <property type="entry name" value="ATPase domain of HSP90 chaperone/DNA topoisomerase II/histidine kinase"/>
    <property type="match status" value="1"/>
</dbReference>
<evidence type="ECO:0000313" key="7">
    <source>
        <dbReference type="EMBL" id="SDF00504.1"/>
    </source>
</evidence>
<name>A0A1G7HJQ5_9GAMM</name>
<dbReference type="CDD" id="cd00082">
    <property type="entry name" value="HisKA"/>
    <property type="match status" value="1"/>
</dbReference>
<dbReference type="Pfam" id="PF00512">
    <property type="entry name" value="HisKA"/>
    <property type="match status" value="1"/>
</dbReference>